<evidence type="ECO:0000256" key="1">
    <source>
        <dbReference type="SAM" id="MobiDB-lite"/>
    </source>
</evidence>
<evidence type="ECO:0000313" key="3">
    <source>
        <dbReference type="EMBL" id="PAV65010.1"/>
    </source>
</evidence>
<feature type="transmembrane region" description="Helical" evidence="2">
    <location>
        <begin position="570"/>
        <end position="589"/>
    </location>
</feature>
<sequence>MKENRKELWKRSAEHQNRQTEVWISGLQHSAAPARVSIDDYRDIDLRLLNWVHALTGGIGIYSIIRNHGSIVTKTLYCVSLVIGVCTAVFYGFTTYRIVEAHRNLASLRGTQGFQQEFGEEDSNYVGRIVISAIMIGIGALAALISLIAVFVLDRLVYVTSPIYPLQSRDQQLAMQSARRNLASCGIIKFLFALGTLGLAVFIEYEHEKVSGQDKYIKIALEHIAACLAVVSGALDIVASKVKRQQELNLKAGLALSVVAAVWCIKTVDHNMYPFYKNDLKYYYQGRMMQDPSITSSTSPRYIIAVAHGVLIGCYCILFFLCCLSSLIIATYLQLDFLSMNLRISKSLTIQNRMLSFLHVLWGACLMALCILGLLNVLWRGEFIGGDLCWLSILFITTGILGSNNYGAMINIRFIMNIVCLGIAVEKMCASINLIYQFASYDAYVRGPNKQYIGQIVLISIQTGVFAAESLTALTCAILFGRELSRVPSTTYRSASAPQLLFSLGVLFYAVVITGCYVVFEVGKWRYNEIPIEVPFFRIGNGPLAGAVFIVQVFTLAYPSLLAASTILHVVIAALALFTISPAITNVYYIQKFLQAADIIRATSTQETIYQVALILAAGATLACVIATLCSTLCCLRSSYLLHHRATSPGSTVVAPLGDENVGSLGSGSLRVGIPGPMIQHPTRMQPSGAQRTQSPLRPIEEQSMYWSADENPHYYHTSRRYYGQPYQIESGFYGYALANSSSAARGHTHASHSSDELREREQRRGATSSASQTQIGHIFS</sequence>
<keyword evidence="2" id="KW-0472">Membrane</keyword>
<keyword evidence="2" id="KW-0812">Transmembrane</keyword>
<gene>
    <name evidence="3" type="ORF">WR25_08337</name>
</gene>
<dbReference type="AlphaFoldDB" id="A0A2A2JTN4"/>
<feature type="compositionally biased region" description="Polar residues" evidence="1">
    <location>
        <begin position="766"/>
        <end position="781"/>
    </location>
</feature>
<feature type="compositionally biased region" description="Basic and acidic residues" evidence="1">
    <location>
        <begin position="753"/>
        <end position="765"/>
    </location>
</feature>
<feature type="transmembrane region" description="Helical" evidence="2">
    <location>
        <begin position="302"/>
        <end position="333"/>
    </location>
</feature>
<dbReference type="EMBL" id="LIAE01010230">
    <property type="protein sequence ID" value="PAV65010.1"/>
    <property type="molecule type" value="Genomic_DNA"/>
</dbReference>
<proteinExistence type="predicted"/>
<feature type="region of interest" description="Disordered" evidence="1">
    <location>
        <begin position="745"/>
        <end position="781"/>
    </location>
</feature>
<name>A0A2A2JTN4_9BILA</name>
<feature type="transmembrane region" description="Helical" evidence="2">
    <location>
        <begin position="129"/>
        <end position="153"/>
    </location>
</feature>
<feature type="transmembrane region" description="Helical" evidence="2">
    <location>
        <begin position="383"/>
        <end position="402"/>
    </location>
</feature>
<feature type="transmembrane region" description="Helical" evidence="2">
    <location>
        <begin position="182"/>
        <end position="203"/>
    </location>
</feature>
<comment type="caution">
    <text evidence="3">The sequence shown here is derived from an EMBL/GenBank/DDBJ whole genome shotgun (WGS) entry which is preliminary data.</text>
</comment>
<feature type="transmembrane region" description="Helical" evidence="2">
    <location>
        <begin position="77"/>
        <end position="99"/>
    </location>
</feature>
<feature type="transmembrane region" description="Helical" evidence="2">
    <location>
        <begin position="609"/>
        <end position="636"/>
    </location>
</feature>
<dbReference type="STRING" id="2018661.A0A2A2JTN4"/>
<feature type="transmembrane region" description="Helical" evidence="2">
    <location>
        <begin position="540"/>
        <end position="558"/>
    </location>
</feature>
<evidence type="ECO:0000256" key="2">
    <source>
        <dbReference type="SAM" id="Phobius"/>
    </source>
</evidence>
<reference evidence="3 4" key="1">
    <citation type="journal article" date="2017" name="Curr. Biol.">
        <title>Genome architecture and evolution of a unichromosomal asexual nematode.</title>
        <authorList>
            <person name="Fradin H."/>
            <person name="Zegar C."/>
            <person name="Gutwein M."/>
            <person name="Lucas J."/>
            <person name="Kovtun M."/>
            <person name="Corcoran D."/>
            <person name="Baugh L.R."/>
            <person name="Kiontke K."/>
            <person name="Gunsalus K."/>
            <person name="Fitch D.H."/>
            <person name="Piano F."/>
        </authorList>
    </citation>
    <scope>NUCLEOTIDE SEQUENCE [LARGE SCALE GENOMIC DNA]</scope>
    <source>
        <strain evidence="3">PF1309</strain>
    </source>
</reference>
<dbReference type="OrthoDB" id="5806414at2759"/>
<feature type="transmembrane region" description="Helical" evidence="2">
    <location>
        <begin position="456"/>
        <end position="480"/>
    </location>
</feature>
<accession>A0A2A2JTN4</accession>
<organism evidence="3 4">
    <name type="scientific">Diploscapter pachys</name>
    <dbReference type="NCBI Taxonomy" id="2018661"/>
    <lineage>
        <taxon>Eukaryota</taxon>
        <taxon>Metazoa</taxon>
        <taxon>Ecdysozoa</taxon>
        <taxon>Nematoda</taxon>
        <taxon>Chromadorea</taxon>
        <taxon>Rhabditida</taxon>
        <taxon>Rhabditina</taxon>
        <taxon>Rhabditomorpha</taxon>
        <taxon>Rhabditoidea</taxon>
        <taxon>Rhabditidae</taxon>
        <taxon>Diploscapter</taxon>
    </lineage>
</organism>
<protein>
    <submittedName>
        <fullName evidence="3">Uncharacterized protein</fullName>
    </submittedName>
</protein>
<feature type="transmembrane region" description="Helical" evidence="2">
    <location>
        <begin position="414"/>
        <end position="436"/>
    </location>
</feature>
<feature type="transmembrane region" description="Helical" evidence="2">
    <location>
        <begin position="500"/>
        <end position="520"/>
    </location>
</feature>
<evidence type="ECO:0000313" key="4">
    <source>
        <dbReference type="Proteomes" id="UP000218231"/>
    </source>
</evidence>
<keyword evidence="2" id="KW-1133">Transmembrane helix</keyword>
<keyword evidence="4" id="KW-1185">Reference proteome</keyword>
<feature type="transmembrane region" description="Helical" evidence="2">
    <location>
        <begin position="215"/>
        <end position="238"/>
    </location>
</feature>
<feature type="transmembrane region" description="Helical" evidence="2">
    <location>
        <begin position="354"/>
        <end position="377"/>
    </location>
</feature>
<dbReference type="Proteomes" id="UP000218231">
    <property type="component" value="Unassembled WGS sequence"/>
</dbReference>